<evidence type="ECO:0000256" key="2">
    <source>
        <dbReference type="ARBA" id="ARBA00012438"/>
    </source>
</evidence>
<keyword evidence="4" id="KW-0808">Transferase</keyword>
<feature type="domain" description="PAC" evidence="9">
    <location>
        <begin position="535"/>
        <end position="586"/>
    </location>
</feature>
<dbReference type="FunFam" id="3.30.565.10:FF:000006">
    <property type="entry name" value="Sensor histidine kinase WalK"/>
    <property type="match status" value="1"/>
</dbReference>
<dbReference type="SMART" id="SM00387">
    <property type="entry name" value="HATPase_c"/>
    <property type="match status" value="1"/>
</dbReference>
<dbReference type="CDD" id="cd00130">
    <property type="entry name" value="PAS"/>
    <property type="match status" value="4"/>
</dbReference>
<keyword evidence="5" id="KW-0418">Kinase</keyword>
<dbReference type="Gene3D" id="2.10.70.100">
    <property type="match status" value="1"/>
</dbReference>
<evidence type="ECO:0000256" key="1">
    <source>
        <dbReference type="ARBA" id="ARBA00000085"/>
    </source>
</evidence>
<dbReference type="InterPro" id="IPR013656">
    <property type="entry name" value="PAS_4"/>
</dbReference>
<dbReference type="SUPFAM" id="SSF47384">
    <property type="entry name" value="Homodimeric domain of signal transducing histidine kinase"/>
    <property type="match status" value="1"/>
</dbReference>
<evidence type="ECO:0000313" key="10">
    <source>
        <dbReference type="EMBL" id="QLG26261.1"/>
    </source>
</evidence>
<dbReference type="CDD" id="cd00082">
    <property type="entry name" value="HisKA"/>
    <property type="match status" value="1"/>
</dbReference>
<reference evidence="10 11" key="1">
    <citation type="submission" date="2020-07" db="EMBL/GenBank/DDBJ databases">
        <title>Gai3-2, isolated from salt lake.</title>
        <authorList>
            <person name="Cui H."/>
            <person name="Shi X."/>
        </authorList>
    </citation>
    <scope>NUCLEOTIDE SEQUENCE [LARGE SCALE GENOMIC DNA]</scope>
    <source>
        <strain evidence="10 11">Gai3-2</strain>
    </source>
</reference>
<dbReference type="SMART" id="SM00086">
    <property type="entry name" value="PAC"/>
    <property type="match status" value="3"/>
</dbReference>
<dbReference type="Pfam" id="PF02518">
    <property type="entry name" value="HATPase_c"/>
    <property type="match status" value="1"/>
</dbReference>
<dbReference type="Gene3D" id="3.30.450.20">
    <property type="entry name" value="PAS domain"/>
    <property type="match status" value="4"/>
</dbReference>
<dbReference type="Gene3D" id="3.30.565.10">
    <property type="entry name" value="Histidine kinase-like ATPase, C-terminal domain"/>
    <property type="match status" value="1"/>
</dbReference>
<keyword evidence="6" id="KW-0175">Coiled coil</keyword>
<feature type="domain" description="PAC" evidence="9">
    <location>
        <begin position="413"/>
        <end position="464"/>
    </location>
</feature>
<evidence type="ECO:0000256" key="3">
    <source>
        <dbReference type="ARBA" id="ARBA00022553"/>
    </source>
</evidence>
<name>A0A7D5JZX1_9EURY</name>
<dbReference type="EMBL" id="CP058529">
    <property type="protein sequence ID" value="QLG26261.1"/>
    <property type="molecule type" value="Genomic_DNA"/>
</dbReference>
<dbReference type="Proteomes" id="UP000509750">
    <property type="component" value="Chromosome"/>
</dbReference>
<gene>
    <name evidence="10" type="ORF">HUG10_01320</name>
</gene>
<dbReference type="Pfam" id="PF00512">
    <property type="entry name" value="HisKA"/>
    <property type="match status" value="1"/>
</dbReference>
<dbReference type="SUPFAM" id="SSF55785">
    <property type="entry name" value="PYP-like sensor domain (PAS domain)"/>
    <property type="match status" value="4"/>
</dbReference>
<dbReference type="InterPro" id="IPR000700">
    <property type="entry name" value="PAS-assoc_C"/>
</dbReference>
<accession>A0A7D5JZX1</accession>
<dbReference type="PROSITE" id="PS50109">
    <property type="entry name" value="HIS_KIN"/>
    <property type="match status" value="1"/>
</dbReference>
<dbReference type="Gene3D" id="1.10.287.130">
    <property type="match status" value="1"/>
</dbReference>
<dbReference type="InterPro" id="IPR052162">
    <property type="entry name" value="Sensor_kinase/Photoreceptor"/>
</dbReference>
<evidence type="ECO:0000256" key="6">
    <source>
        <dbReference type="SAM" id="Coils"/>
    </source>
</evidence>
<dbReference type="KEGG" id="halg:HUG10_01320"/>
<protein>
    <recommendedName>
        <fullName evidence="2">histidine kinase</fullName>
        <ecNumber evidence="2">2.7.13.3</ecNumber>
    </recommendedName>
</protein>
<evidence type="ECO:0000256" key="5">
    <source>
        <dbReference type="ARBA" id="ARBA00022777"/>
    </source>
</evidence>
<dbReference type="InterPro" id="IPR003661">
    <property type="entry name" value="HisK_dim/P_dom"/>
</dbReference>
<dbReference type="EC" id="2.7.13.3" evidence="2"/>
<feature type="domain" description="PAC" evidence="9">
    <location>
        <begin position="153"/>
        <end position="210"/>
    </location>
</feature>
<evidence type="ECO:0000256" key="4">
    <source>
        <dbReference type="ARBA" id="ARBA00022679"/>
    </source>
</evidence>
<dbReference type="GO" id="GO:0000155">
    <property type="term" value="F:phosphorelay sensor kinase activity"/>
    <property type="evidence" value="ECO:0007669"/>
    <property type="project" value="InterPro"/>
</dbReference>
<dbReference type="InterPro" id="IPR013655">
    <property type="entry name" value="PAS_fold_3"/>
</dbReference>
<feature type="coiled-coil region" evidence="6">
    <location>
        <begin position="201"/>
        <end position="232"/>
    </location>
</feature>
<sequence>MGTSDSPSGVTIDDLRGFFGRLEQPTKPVAITDVTEFLNCPPQTAHRYLEELTERGELRTRQIDGSTRVWWATGGGSTDRQGTDDEQFAAFVSAVKDYAIFMLDPEGRVVSWNDGAERIKGYDKAEIVGEHFSTFYTDDDVDDGVPVRNLETAATEGRIEDEGWRVREDGSRFWANVTITAIRDDGALQGFTKVTRDMTERREYEQRLEGQAERLERQRDELERELDDVFERIDDAFYALDDEFRYEYVNDHAEAHLGEPERTLIGRRPWEVFDVDESAPLFDRFEEAFATQEPMRFEHYSEELEIWAMVRIYPSESGLSVYFEDITQRRERERELERVYDLLERAERIADIGGWEIDPDTRDVFWTEHLFDILEVSSDEEPPLDEALDVYHDEDRPIVERAVEEALRSGEPFDIESRFQAPSDEVRWLRIIGEPDVEDGEVVSLRGAVQDVTERKGREQELQRVRDRMEFALNATDAIVWDWNVDEDRTSFYPSAESLYGTPVENWDDFIGIVHPDDREQVEEGIREALETGEPKSDEIRIDRDGEERWIEAPGRPIQDEDGSTRMVGVARDITERKTFERQLRESNERLEQFAYAASHDLQEPLRMVSSYLQLLEDRYGDELDEDGREFLEFAVDGADRMREMIAALLEYSRVDTQGKPFEPVDLESVLADVLADLQFRIEEHAAEITDEELPTVEGDDSQLRQVLQNLLSNALEYSDDAPPRVHVSTERAGGEWILSVSDEGIGVDPDDHERIFEVFERLHTREEHAGTGIGLALCKRIVERHGGEIWVDSEPGEGATFSFTLPAADDAAG</sequence>
<dbReference type="InterPro" id="IPR036097">
    <property type="entry name" value="HisK_dim/P_sf"/>
</dbReference>
<dbReference type="InterPro" id="IPR000014">
    <property type="entry name" value="PAS"/>
</dbReference>
<dbReference type="SUPFAM" id="SSF55874">
    <property type="entry name" value="ATPase domain of HSP90 chaperone/DNA topoisomerase II/histidine kinase"/>
    <property type="match status" value="1"/>
</dbReference>
<feature type="domain" description="PAS" evidence="8">
    <location>
        <begin position="222"/>
        <end position="292"/>
    </location>
</feature>
<evidence type="ECO:0000259" key="7">
    <source>
        <dbReference type="PROSITE" id="PS50109"/>
    </source>
</evidence>
<organism evidence="10 11">
    <name type="scientific">Halorarum halophilum</name>
    <dbReference type="NCBI Taxonomy" id="2743090"/>
    <lineage>
        <taxon>Archaea</taxon>
        <taxon>Methanobacteriati</taxon>
        <taxon>Methanobacteriota</taxon>
        <taxon>Stenosarchaea group</taxon>
        <taxon>Halobacteria</taxon>
        <taxon>Halobacteriales</taxon>
        <taxon>Haloferacaceae</taxon>
        <taxon>Halorarum</taxon>
    </lineage>
</organism>
<dbReference type="PANTHER" id="PTHR43304:SF1">
    <property type="entry name" value="PAC DOMAIN-CONTAINING PROTEIN"/>
    <property type="match status" value="1"/>
</dbReference>
<dbReference type="NCBIfam" id="TIGR00229">
    <property type="entry name" value="sensory_box"/>
    <property type="match status" value="3"/>
</dbReference>
<dbReference type="InterPro" id="IPR005467">
    <property type="entry name" value="His_kinase_dom"/>
</dbReference>
<dbReference type="InterPro" id="IPR004358">
    <property type="entry name" value="Sig_transdc_His_kin-like_C"/>
</dbReference>
<dbReference type="PANTHER" id="PTHR43304">
    <property type="entry name" value="PHYTOCHROME-LIKE PROTEIN CPH1"/>
    <property type="match status" value="1"/>
</dbReference>
<evidence type="ECO:0000259" key="9">
    <source>
        <dbReference type="PROSITE" id="PS50113"/>
    </source>
</evidence>
<dbReference type="Pfam" id="PF08447">
    <property type="entry name" value="PAS_3"/>
    <property type="match status" value="2"/>
</dbReference>
<evidence type="ECO:0000259" key="8">
    <source>
        <dbReference type="PROSITE" id="PS50112"/>
    </source>
</evidence>
<dbReference type="OrthoDB" id="106630at2157"/>
<dbReference type="RefSeq" id="WP_179167836.1">
    <property type="nucleotide sequence ID" value="NZ_CP058529.1"/>
</dbReference>
<dbReference type="PRINTS" id="PR00344">
    <property type="entry name" value="BCTRLSENSOR"/>
</dbReference>
<feature type="domain" description="Histidine kinase" evidence="7">
    <location>
        <begin position="597"/>
        <end position="810"/>
    </location>
</feature>
<dbReference type="PROSITE" id="PS50113">
    <property type="entry name" value="PAC"/>
    <property type="match status" value="3"/>
</dbReference>
<dbReference type="GeneID" id="56027431"/>
<feature type="domain" description="PAS" evidence="8">
    <location>
        <begin position="100"/>
        <end position="157"/>
    </location>
</feature>
<keyword evidence="11" id="KW-1185">Reference proteome</keyword>
<dbReference type="Pfam" id="PF08448">
    <property type="entry name" value="PAS_4"/>
    <property type="match status" value="1"/>
</dbReference>
<comment type="catalytic activity">
    <reaction evidence="1">
        <text>ATP + protein L-histidine = ADP + protein N-phospho-L-histidine.</text>
        <dbReference type="EC" id="2.7.13.3"/>
    </reaction>
</comment>
<dbReference type="InterPro" id="IPR036890">
    <property type="entry name" value="HATPase_C_sf"/>
</dbReference>
<dbReference type="InterPro" id="IPR035965">
    <property type="entry name" value="PAS-like_dom_sf"/>
</dbReference>
<dbReference type="SMART" id="SM00091">
    <property type="entry name" value="PAS"/>
    <property type="match status" value="4"/>
</dbReference>
<dbReference type="PROSITE" id="PS50112">
    <property type="entry name" value="PAS"/>
    <property type="match status" value="2"/>
</dbReference>
<dbReference type="Pfam" id="PF13426">
    <property type="entry name" value="PAS_9"/>
    <property type="match status" value="1"/>
</dbReference>
<dbReference type="AlphaFoldDB" id="A0A7D5JZX1"/>
<evidence type="ECO:0000313" key="11">
    <source>
        <dbReference type="Proteomes" id="UP000509750"/>
    </source>
</evidence>
<keyword evidence="3" id="KW-0597">Phosphoprotein</keyword>
<dbReference type="SMART" id="SM00388">
    <property type="entry name" value="HisKA"/>
    <property type="match status" value="1"/>
</dbReference>
<proteinExistence type="predicted"/>
<dbReference type="InterPro" id="IPR003594">
    <property type="entry name" value="HATPase_dom"/>
</dbReference>
<dbReference type="InterPro" id="IPR001610">
    <property type="entry name" value="PAC"/>
</dbReference>